<proteinExistence type="predicted"/>
<dbReference type="EC" id="2.5.1.25" evidence="1"/>
<dbReference type="Proteomes" id="UP000192505">
    <property type="component" value="Unassembled WGS sequence"/>
</dbReference>
<dbReference type="AlphaFoldDB" id="A0A1W9KWE9"/>
<dbReference type="GO" id="GO:0016432">
    <property type="term" value="F:tRNA-uridine aminocarboxypropyltransferase activity"/>
    <property type="evidence" value="ECO:0007669"/>
    <property type="project" value="UniProtKB-EC"/>
</dbReference>
<dbReference type="EMBL" id="MTEI01000003">
    <property type="protein sequence ID" value="OQW88911.1"/>
    <property type="molecule type" value="Genomic_DNA"/>
</dbReference>
<evidence type="ECO:0000256" key="1">
    <source>
        <dbReference type="ARBA" id="ARBA00012386"/>
    </source>
</evidence>
<feature type="domain" description="DTW" evidence="5">
    <location>
        <begin position="32"/>
        <end position="230"/>
    </location>
</feature>
<dbReference type="SMART" id="SM01144">
    <property type="entry name" value="DTW"/>
    <property type="match status" value="1"/>
</dbReference>
<dbReference type="PANTHER" id="PTHR21392:SF1">
    <property type="entry name" value="TRNA-URIDINE AMINOCARBOXYPROPYLTRANSFERASE"/>
    <property type="match status" value="1"/>
</dbReference>
<dbReference type="GO" id="GO:0008033">
    <property type="term" value="P:tRNA processing"/>
    <property type="evidence" value="ECO:0007669"/>
    <property type="project" value="UniProtKB-KW"/>
</dbReference>
<reference evidence="6 7" key="1">
    <citation type="submission" date="2017-01" db="EMBL/GenBank/DDBJ databases">
        <title>Novel large sulfur bacteria in the metagenomes of groundwater-fed chemosynthetic microbial mats in the Lake Huron basin.</title>
        <authorList>
            <person name="Sharrar A.M."/>
            <person name="Flood B.E."/>
            <person name="Bailey J.V."/>
            <person name="Jones D.S."/>
            <person name="Biddanda B."/>
            <person name="Ruberg S.A."/>
            <person name="Marcus D.N."/>
            <person name="Dick G.J."/>
        </authorList>
    </citation>
    <scope>NUCLEOTIDE SEQUENCE [LARGE SCALE GENOMIC DNA]</scope>
    <source>
        <strain evidence="6">A7</strain>
    </source>
</reference>
<dbReference type="PANTHER" id="PTHR21392">
    <property type="entry name" value="TRNA-URIDINE AMINOCARBOXYPROPYLTRANSFERASE 2"/>
    <property type="match status" value="1"/>
</dbReference>
<sequence length="257" mass="28513">MPHVPHAPHAVSRLRTERLARAVKPFRARGGPAERCPGCRVMFSHCLCGLRPAVPTRAGMCLLMADIEPLKPSNTGWLIADVVADSFAYSWARTEVDPRLLALLTDPQWQPYVVFPGEFVTPDRVVTALLPDISVAGQPAKRPLFVLLDATWAEAGKMFRKSPYLAQFPVLSLHPEQLSTYRLRRSSRGDHFCTSEVGALCLALAGEVHAAEVLATYLDVFTHHYLQAKNQQPPDLDDAAHQRLRDLRAPPSDNRAL</sequence>
<evidence type="ECO:0000256" key="3">
    <source>
        <dbReference type="ARBA" id="ARBA00022691"/>
    </source>
</evidence>
<evidence type="ECO:0000313" key="6">
    <source>
        <dbReference type="EMBL" id="OQW88911.1"/>
    </source>
</evidence>
<keyword evidence="2" id="KW-0808">Transferase</keyword>
<dbReference type="InterPro" id="IPR005636">
    <property type="entry name" value="DTW"/>
</dbReference>
<evidence type="ECO:0000313" key="7">
    <source>
        <dbReference type="Proteomes" id="UP000192505"/>
    </source>
</evidence>
<dbReference type="InterPro" id="IPR039262">
    <property type="entry name" value="DTWD2/TAPT"/>
</dbReference>
<evidence type="ECO:0000259" key="5">
    <source>
        <dbReference type="SMART" id="SM01144"/>
    </source>
</evidence>
<name>A0A1W9KWE9_9BURK</name>
<organism evidence="6 7">
    <name type="scientific">Rhodoferax ferrireducens</name>
    <dbReference type="NCBI Taxonomy" id="192843"/>
    <lineage>
        <taxon>Bacteria</taxon>
        <taxon>Pseudomonadati</taxon>
        <taxon>Pseudomonadota</taxon>
        <taxon>Betaproteobacteria</taxon>
        <taxon>Burkholderiales</taxon>
        <taxon>Comamonadaceae</taxon>
        <taxon>Rhodoferax</taxon>
    </lineage>
</organism>
<accession>A0A1W9KWE9</accession>
<keyword evidence="4" id="KW-0819">tRNA processing</keyword>
<keyword evidence="3" id="KW-0949">S-adenosyl-L-methionine</keyword>
<dbReference type="Pfam" id="PF03942">
    <property type="entry name" value="DTW"/>
    <property type="match status" value="1"/>
</dbReference>
<gene>
    <name evidence="6" type="ORF">BWK72_06820</name>
</gene>
<comment type="caution">
    <text evidence="6">The sequence shown here is derived from an EMBL/GenBank/DDBJ whole genome shotgun (WGS) entry which is preliminary data.</text>
</comment>
<evidence type="ECO:0000256" key="2">
    <source>
        <dbReference type="ARBA" id="ARBA00022679"/>
    </source>
</evidence>
<evidence type="ECO:0000256" key="4">
    <source>
        <dbReference type="ARBA" id="ARBA00022694"/>
    </source>
</evidence>
<protein>
    <recommendedName>
        <fullName evidence="1">tRNA-uridine aminocarboxypropyltransferase</fullName>
        <ecNumber evidence="1">2.5.1.25</ecNumber>
    </recommendedName>
</protein>